<evidence type="ECO:0000313" key="2">
    <source>
        <dbReference type="EMBL" id="OLQ72884.1"/>
    </source>
</evidence>
<dbReference type="EMBL" id="MJIL01000090">
    <property type="protein sequence ID" value="OLQ72884.1"/>
    <property type="molecule type" value="Genomic_DNA"/>
</dbReference>
<dbReference type="InterPro" id="IPR012338">
    <property type="entry name" value="Beta-lactam/transpept-like"/>
</dbReference>
<keyword evidence="3" id="KW-1185">Reference proteome</keyword>
<dbReference type="Pfam" id="PF00144">
    <property type="entry name" value="Beta-lactamase"/>
    <property type="match status" value="1"/>
</dbReference>
<dbReference type="RefSeq" id="WP_075766901.1">
    <property type="nucleotide sequence ID" value="NZ_MJIL01000090.1"/>
</dbReference>
<comment type="caution">
    <text evidence="2">The sequence shown here is derived from an EMBL/GenBank/DDBJ whole genome shotgun (WGS) entry which is preliminary data.</text>
</comment>
<dbReference type="Gene3D" id="3.40.710.10">
    <property type="entry name" value="DD-peptidase/beta-lactamase superfamily"/>
    <property type="match status" value="1"/>
</dbReference>
<name>A0A1Q9GEV1_9GAMM</name>
<gene>
    <name evidence="2" type="ORF">BIT28_06785</name>
</gene>
<dbReference type="PANTHER" id="PTHR43283">
    <property type="entry name" value="BETA-LACTAMASE-RELATED"/>
    <property type="match status" value="1"/>
</dbReference>
<organism evidence="2 3">
    <name type="scientific">Photobacterium proteolyticum</name>
    <dbReference type="NCBI Taxonomy" id="1903952"/>
    <lineage>
        <taxon>Bacteria</taxon>
        <taxon>Pseudomonadati</taxon>
        <taxon>Pseudomonadota</taxon>
        <taxon>Gammaproteobacteria</taxon>
        <taxon>Vibrionales</taxon>
        <taxon>Vibrionaceae</taxon>
        <taxon>Photobacterium</taxon>
    </lineage>
</organism>
<sequence>MKLRIKLCDWTIGSPPQQRSNLIRQPIFSLCWVLCFLLFPAKAIASDVDPYVGIYKADIGLIPYTVIKKHGQRYFAHVSPSSVELVIDETGKFKAKNANIDIYGQFKKKQGGRYQLKAVSLYGVRHVYHREVLDPQKYISALYSDSQAYSEFSHPVSEQCAAPYPDALVASERWLKRTPKMQSLVSKIEGGRLDYGMINSLLILKDGELVFERYFNGWQASEPHMMLSVSKSLTSLLVGMAVKQGAIEDINQSAVSYLPDYKVYFQGDRKRLTLRHLLTMSPSLYWDNWLRHQDNSPDTLGTEFDSDDSVAYVLSQPLSVTKGSITYSGRMVSVMGEILRVASKQPSVSEYARKGPLSALCFQNAFWVKQEDQRSNVAGGVVLRPRDMLKLGQLVLNEGEWNGKQLFDADWINESMKPASSSEANGNKYSYFWWNSAYYHQGKKYPAIKAVGYGGQEIAIVKDLDLVVVKTANSFFSGALIDKIMTDDVLPTLVK</sequence>
<dbReference type="OrthoDB" id="9814204at2"/>
<feature type="domain" description="Beta-lactamase-related" evidence="1">
    <location>
        <begin position="200"/>
        <end position="477"/>
    </location>
</feature>
<protein>
    <recommendedName>
        <fullName evidence="1">Beta-lactamase-related domain-containing protein</fullName>
    </recommendedName>
</protein>
<reference evidence="2 3" key="1">
    <citation type="submission" date="2016-09" db="EMBL/GenBank/DDBJ databases">
        <title>Photobacterium proteolyticum sp. nov. a protease producing bacterium isolated from ocean sediments of Laizhou Bay.</title>
        <authorList>
            <person name="Li Y."/>
        </authorList>
    </citation>
    <scope>NUCLEOTIDE SEQUENCE [LARGE SCALE GENOMIC DNA]</scope>
    <source>
        <strain evidence="2 3">13-12</strain>
    </source>
</reference>
<evidence type="ECO:0000259" key="1">
    <source>
        <dbReference type="Pfam" id="PF00144"/>
    </source>
</evidence>
<dbReference type="InterPro" id="IPR050789">
    <property type="entry name" value="Diverse_Enzym_Activities"/>
</dbReference>
<dbReference type="InterPro" id="IPR001466">
    <property type="entry name" value="Beta-lactam-related"/>
</dbReference>
<dbReference type="PANTHER" id="PTHR43283:SF7">
    <property type="entry name" value="BETA-LACTAMASE-RELATED DOMAIN-CONTAINING PROTEIN"/>
    <property type="match status" value="1"/>
</dbReference>
<proteinExistence type="predicted"/>
<dbReference type="AlphaFoldDB" id="A0A1Q9GEV1"/>
<dbReference type="SUPFAM" id="SSF56601">
    <property type="entry name" value="beta-lactamase/transpeptidase-like"/>
    <property type="match status" value="1"/>
</dbReference>
<dbReference type="Proteomes" id="UP000186905">
    <property type="component" value="Unassembled WGS sequence"/>
</dbReference>
<dbReference type="STRING" id="1903952.BIT28_06785"/>
<evidence type="ECO:0000313" key="3">
    <source>
        <dbReference type="Proteomes" id="UP000186905"/>
    </source>
</evidence>
<accession>A0A1Q9GEV1</accession>